<evidence type="ECO:0000256" key="2">
    <source>
        <dbReference type="ARBA" id="ARBA00005606"/>
    </source>
</evidence>
<comment type="similarity">
    <text evidence="2">Belongs to the selenium-binding protein family.</text>
</comment>
<reference evidence="7" key="1">
    <citation type="submission" date="2015-06" db="UniProtKB">
        <authorList>
            <consortium name="EnsemblPlants"/>
        </authorList>
    </citation>
    <scope>IDENTIFICATION</scope>
</reference>
<dbReference type="EnsemblPlants" id="EMT24533">
    <property type="protein sequence ID" value="EMT24533"/>
    <property type="gene ID" value="F775_28491"/>
</dbReference>
<evidence type="ECO:0000256" key="3">
    <source>
        <dbReference type="ARBA" id="ARBA00012510"/>
    </source>
</evidence>
<dbReference type="PANTHER" id="PTHR23300">
    <property type="entry name" value="METHANETHIOL OXIDASE"/>
    <property type="match status" value="1"/>
</dbReference>
<comment type="pathway">
    <text evidence="1">Organosulfur degradation.</text>
</comment>
<dbReference type="Gene3D" id="2.130.10.10">
    <property type="entry name" value="YVTN repeat-like/Quinoprotein amine dehydrogenase"/>
    <property type="match status" value="1"/>
</dbReference>
<evidence type="ECO:0000313" key="7">
    <source>
        <dbReference type="EnsemblPlants" id="EMT24533"/>
    </source>
</evidence>
<comment type="catalytic activity">
    <reaction evidence="6">
        <text>methanethiol + O2 + H2O = hydrogen sulfide + formaldehyde + H2O2 + H(+)</text>
        <dbReference type="Rhea" id="RHEA:11812"/>
        <dbReference type="ChEBI" id="CHEBI:15377"/>
        <dbReference type="ChEBI" id="CHEBI:15378"/>
        <dbReference type="ChEBI" id="CHEBI:15379"/>
        <dbReference type="ChEBI" id="CHEBI:16007"/>
        <dbReference type="ChEBI" id="CHEBI:16240"/>
        <dbReference type="ChEBI" id="CHEBI:16842"/>
        <dbReference type="ChEBI" id="CHEBI:29919"/>
        <dbReference type="EC" id="1.8.3.4"/>
    </reaction>
</comment>
<name>M8BRU4_AEGTA</name>
<proteinExistence type="inferred from homology"/>
<evidence type="ECO:0000256" key="5">
    <source>
        <dbReference type="ARBA" id="ARBA00023266"/>
    </source>
</evidence>
<dbReference type="GO" id="GO:0008430">
    <property type="term" value="F:selenium binding"/>
    <property type="evidence" value="ECO:0007669"/>
    <property type="project" value="InterPro"/>
</dbReference>
<organism evidence="7">
    <name type="scientific">Aegilops tauschii</name>
    <name type="common">Tausch's goatgrass</name>
    <name type="synonym">Aegilops squarrosa</name>
    <dbReference type="NCBI Taxonomy" id="37682"/>
    <lineage>
        <taxon>Eukaryota</taxon>
        <taxon>Viridiplantae</taxon>
        <taxon>Streptophyta</taxon>
        <taxon>Embryophyta</taxon>
        <taxon>Tracheophyta</taxon>
        <taxon>Spermatophyta</taxon>
        <taxon>Magnoliopsida</taxon>
        <taxon>Liliopsida</taxon>
        <taxon>Poales</taxon>
        <taxon>Poaceae</taxon>
        <taxon>BOP clade</taxon>
        <taxon>Pooideae</taxon>
        <taxon>Triticodae</taxon>
        <taxon>Triticeae</taxon>
        <taxon>Triticinae</taxon>
        <taxon>Aegilops</taxon>
    </lineage>
</organism>
<dbReference type="Pfam" id="PF05694">
    <property type="entry name" value="SBP56"/>
    <property type="match status" value="1"/>
</dbReference>
<protein>
    <recommendedName>
        <fullName evidence="4">Methanethiol oxidase</fullName>
        <ecNumber evidence="3">1.8.3.4</ecNumber>
    </recommendedName>
</protein>
<accession>M8BRU4</accession>
<dbReference type="InterPro" id="IPR015943">
    <property type="entry name" value="WD40/YVTN_repeat-like_dom_sf"/>
</dbReference>
<evidence type="ECO:0000256" key="6">
    <source>
        <dbReference type="ARBA" id="ARBA00047539"/>
    </source>
</evidence>
<keyword evidence="5" id="KW-0711">Selenium</keyword>
<dbReference type="InterPro" id="IPR008826">
    <property type="entry name" value="Se-bd"/>
</dbReference>
<dbReference type="AlphaFoldDB" id="M8BRU4"/>
<evidence type="ECO:0000256" key="1">
    <source>
        <dbReference type="ARBA" id="ARBA00005177"/>
    </source>
</evidence>
<dbReference type="EC" id="1.8.3.4" evidence="3"/>
<evidence type="ECO:0000256" key="4">
    <source>
        <dbReference type="ARBA" id="ARBA00015601"/>
    </source>
</evidence>
<dbReference type="PANTHER" id="PTHR23300:SF0">
    <property type="entry name" value="METHANETHIOL OXIDASE"/>
    <property type="match status" value="1"/>
</dbReference>
<dbReference type="GO" id="GO:0018549">
    <property type="term" value="F:methanethiol oxidase activity"/>
    <property type="evidence" value="ECO:0007669"/>
    <property type="project" value="UniProtKB-EC"/>
</dbReference>
<dbReference type="SUPFAM" id="SSF75011">
    <property type="entry name" value="3-carboxy-cis,cis-mucoante lactonizing enzyme"/>
    <property type="match status" value="1"/>
</dbReference>
<dbReference type="ExpressionAtlas" id="M8BRU4">
    <property type="expression patterns" value="baseline"/>
</dbReference>
<sequence>MADAAATKKKATDDAEAAAAATPLAWPTKGFFGSFPDEAIDPMVEDGFGKQSVQVRMAWRRRHPCGGPVSSGSAVATVFAPASARSLGGSPGTDADCGLHRRHLKDRTCAEFVVRGWQLLSGGRVFLPSEGLTNSGVLRSQMAAAVADAAVPAAAKANGAGAGCCAAKGPGYATPREAMEKGPREGLLYVTCVYNGTGIDKPDYLATVDVDPNSATYSQVIHRLPATHIGDELHHSGWNACSSCHGDASTSRRFLILPSLLSGRVYVVDTAKDPRAPALHKVVQAEDIAEKTGLGFPHTSHCLATGDIMISCLGDKEGNAAGNGFLLLDSEFNVKGRWEKPGHSPLFGYDFWYQPRHKTMISSSWGAPAAFRTGFDLQHVQDGLYGRHLHVYDWPGGELKQTLDLGSTGLLPLEVRFLHDPSKDTGYVGCALTSNMVRFFKTADGSWSHEVAISIEPLKVRNWMLPEMPGLITDFVISLDDRYLYLVNWLHGDIRQYNIEDPAKPVLAGQVYVGGLLQKGSDVVYVTDDDKEEQYAVPQVKGHRLRGGPQMIQLSLDGKRVYVTNSLFSRWDEQFYGPDLLKKGSHMLQIDVDAEEGGLAVNPNFFVDFGTEPEGPSLAHEMRYPGGDCTSDIWI</sequence>